<evidence type="ECO:0000313" key="3">
    <source>
        <dbReference type="Proteomes" id="UP000217790"/>
    </source>
</evidence>
<accession>A0A2H3DLI7</accession>
<dbReference type="EMBL" id="KZ293659">
    <property type="protein sequence ID" value="PBK92342.1"/>
    <property type="molecule type" value="Genomic_DNA"/>
</dbReference>
<protein>
    <submittedName>
        <fullName evidence="2">Uncharacterized protein</fullName>
    </submittedName>
</protein>
<keyword evidence="1" id="KW-0812">Transmembrane</keyword>
<proteinExistence type="predicted"/>
<dbReference type="InParanoid" id="A0A2H3DLI7"/>
<gene>
    <name evidence="2" type="ORF">ARMGADRAFT_1081129</name>
</gene>
<evidence type="ECO:0000256" key="1">
    <source>
        <dbReference type="SAM" id="Phobius"/>
    </source>
</evidence>
<keyword evidence="1" id="KW-1133">Transmembrane helix</keyword>
<sequence length="82" mass="8917">MLPNPSCNEELSYLRSPRQPLPPLLQSFLVAGVPETLFYIIGPALTGVVVVLLGVLRDFRGLGVLGFHVIEGIREPGMNHPP</sequence>
<reference evidence="3" key="1">
    <citation type="journal article" date="2017" name="Nat. Ecol. Evol.">
        <title>Genome expansion and lineage-specific genetic innovations in the forest pathogenic fungi Armillaria.</title>
        <authorList>
            <person name="Sipos G."/>
            <person name="Prasanna A.N."/>
            <person name="Walter M.C."/>
            <person name="O'Connor E."/>
            <person name="Balint B."/>
            <person name="Krizsan K."/>
            <person name="Kiss B."/>
            <person name="Hess J."/>
            <person name="Varga T."/>
            <person name="Slot J."/>
            <person name="Riley R."/>
            <person name="Boka B."/>
            <person name="Rigling D."/>
            <person name="Barry K."/>
            <person name="Lee J."/>
            <person name="Mihaltcheva S."/>
            <person name="LaButti K."/>
            <person name="Lipzen A."/>
            <person name="Waldron R."/>
            <person name="Moloney N.M."/>
            <person name="Sperisen C."/>
            <person name="Kredics L."/>
            <person name="Vagvoelgyi C."/>
            <person name="Patrignani A."/>
            <person name="Fitzpatrick D."/>
            <person name="Nagy I."/>
            <person name="Doyle S."/>
            <person name="Anderson J.B."/>
            <person name="Grigoriev I.V."/>
            <person name="Gueldener U."/>
            <person name="Muensterkoetter M."/>
            <person name="Nagy L.G."/>
        </authorList>
    </citation>
    <scope>NUCLEOTIDE SEQUENCE [LARGE SCALE GENOMIC DNA]</scope>
    <source>
        <strain evidence="3">Ar21-2</strain>
    </source>
</reference>
<organism evidence="2 3">
    <name type="scientific">Armillaria gallica</name>
    <name type="common">Bulbous honey fungus</name>
    <name type="synonym">Armillaria bulbosa</name>
    <dbReference type="NCBI Taxonomy" id="47427"/>
    <lineage>
        <taxon>Eukaryota</taxon>
        <taxon>Fungi</taxon>
        <taxon>Dikarya</taxon>
        <taxon>Basidiomycota</taxon>
        <taxon>Agaricomycotina</taxon>
        <taxon>Agaricomycetes</taxon>
        <taxon>Agaricomycetidae</taxon>
        <taxon>Agaricales</taxon>
        <taxon>Marasmiineae</taxon>
        <taxon>Physalacriaceae</taxon>
        <taxon>Armillaria</taxon>
    </lineage>
</organism>
<name>A0A2H3DLI7_ARMGA</name>
<evidence type="ECO:0000313" key="2">
    <source>
        <dbReference type="EMBL" id="PBK92342.1"/>
    </source>
</evidence>
<keyword evidence="1" id="KW-0472">Membrane</keyword>
<feature type="transmembrane region" description="Helical" evidence="1">
    <location>
        <begin position="37"/>
        <end position="56"/>
    </location>
</feature>
<dbReference type="Proteomes" id="UP000217790">
    <property type="component" value="Unassembled WGS sequence"/>
</dbReference>
<keyword evidence="3" id="KW-1185">Reference proteome</keyword>
<dbReference type="AlphaFoldDB" id="A0A2H3DLI7"/>